<dbReference type="InterPro" id="IPR014756">
    <property type="entry name" value="Ig_E-set"/>
</dbReference>
<dbReference type="Pfam" id="PF01833">
    <property type="entry name" value="TIG"/>
    <property type="match status" value="1"/>
</dbReference>
<dbReference type="InterPro" id="IPR013783">
    <property type="entry name" value="Ig-like_fold"/>
</dbReference>
<reference evidence="2" key="1">
    <citation type="journal article" date="2014" name="Front. Microbiol.">
        <title>High frequency of phylogenetically diverse reductive dehalogenase-homologous genes in deep subseafloor sedimentary metagenomes.</title>
        <authorList>
            <person name="Kawai M."/>
            <person name="Futagami T."/>
            <person name="Toyoda A."/>
            <person name="Takaki Y."/>
            <person name="Nishi S."/>
            <person name="Hori S."/>
            <person name="Arai W."/>
            <person name="Tsubouchi T."/>
            <person name="Morono Y."/>
            <person name="Uchiyama I."/>
            <person name="Ito T."/>
            <person name="Fujiyama A."/>
            <person name="Inagaki F."/>
            <person name="Takami H."/>
        </authorList>
    </citation>
    <scope>NUCLEOTIDE SEQUENCE</scope>
    <source>
        <strain evidence="2">Expedition CK06-06</strain>
    </source>
</reference>
<proteinExistence type="predicted"/>
<dbReference type="SUPFAM" id="SSF81296">
    <property type="entry name" value="E set domains"/>
    <property type="match status" value="1"/>
</dbReference>
<evidence type="ECO:0000313" key="2">
    <source>
        <dbReference type="EMBL" id="GAH04186.1"/>
    </source>
</evidence>
<sequence length="286" mass="29829">LVVPDSGIFTVLFDIPDDAVPGRVYVSVRDEEGNPLGSRRPFIVHEVEIELHPRDGAVGTRVTVNGQGFYVGEVVTFYYDGTTADIGTVVAGPAGEFTYTFAIPDSVAGNHEITAEDLLGNSDEANFKVLSSITLNPSSGALGDRVTVSGTGFGGKSDVTIYFDKAEVATDTTDKYGGFEVTFSVPVMPSGTYDVEAEDSDDNTDKAEFIIGAGVNLSQYAGNVGTTLAVSGIGFIVDGIVTIKYDDIQVAIATTGGNGIFSVTFDVPVSIGGNHTITVSDGVNIV</sequence>
<accession>X1C7Y2</accession>
<feature type="non-terminal residue" evidence="2">
    <location>
        <position position="286"/>
    </location>
</feature>
<dbReference type="InterPro" id="IPR002909">
    <property type="entry name" value="IPT_dom"/>
</dbReference>
<gene>
    <name evidence="2" type="ORF">S01H4_42153</name>
</gene>
<comment type="caution">
    <text evidence="2">The sequence shown here is derived from an EMBL/GenBank/DDBJ whole genome shotgun (WGS) entry which is preliminary data.</text>
</comment>
<dbReference type="EMBL" id="BART01023122">
    <property type="protein sequence ID" value="GAH04186.1"/>
    <property type="molecule type" value="Genomic_DNA"/>
</dbReference>
<evidence type="ECO:0000259" key="1">
    <source>
        <dbReference type="Pfam" id="PF01833"/>
    </source>
</evidence>
<feature type="non-terminal residue" evidence="2">
    <location>
        <position position="1"/>
    </location>
</feature>
<name>X1C7Y2_9ZZZZ</name>
<dbReference type="AlphaFoldDB" id="X1C7Y2"/>
<feature type="domain" description="IPT/TIG" evidence="1">
    <location>
        <begin position="133"/>
        <end position="200"/>
    </location>
</feature>
<protein>
    <recommendedName>
        <fullName evidence="1">IPT/TIG domain-containing protein</fullName>
    </recommendedName>
</protein>
<dbReference type="Gene3D" id="2.60.40.10">
    <property type="entry name" value="Immunoglobulins"/>
    <property type="match status" value="2"/>
</dbReference>
<organism evidence="2">
    <name type="scientific">marine sediment metagenome</name>
    <dbReference type="NCBI Taxonomy" id="412755"/>
    <lineage>
        <taxon>unclassified sequences</taxon>
        <taxon>metagenomes</taxon>
        <taxon>ecological metagenomes</taxon>
    </lineage>
</organism>